<dbReference type="SUPFAM" id="SSF69572">
    <property type="entry name" value="Activating enzymes of the ubiquitin-like proteins"/>
    <property type="match status" value="1"/>
</dbReference>
<dbReference type="Gene3D" id="3.40.50.720">
    <property type="entry name" value="NAD(P)-binding Rossmann-like Domain"/>
    <property type="match status" value="1"/>
</dbReference>
<evidence type="ECO:0000313" key="14">
    <source>
        <dbReference type="EMBL" id="OLP04719.1"/>
    </source>
</evidence>
<dbReference type="Pfam" id="PF00899">
    <property type="entry name" value="ThiF"/>
    <property type="match status" value="1"/>
</dbReference>
<dbReference type="RefSeq" id="WP_075588097.1">
    <property type="nucleotide sequence ID" value="NZ_MSYM01000019.1"/>
</dbReference>
<evidence type="ECO:0000256" key="6">
    <source>
        <dbReference type="ARBA" id="ARBA00055169"/>
    </source>
</evidence>
<evidence type="ECO:0000256" key="7">
    <source>
        <dbReference type="ARBA" id="ARBA00063809"/>
    </source>
</evidence>
<keyword evidence="15" id="KW-1185">Reference proteome</keyword>
<sequence length="252" mass="27207">MHDDDLLRYSRHILLNEIGIEGQQRIGRARALIIGAGGLGSPVALYLSSAGVGHITVMDDDTVDLTNLQRQIAHTEARVGWPKVDSLTRAMSEINHQVQVRPIQARADATLLDELVAGADVVLDCSDNFATRHAINAACVAHHIPLVSGAAIRFDGQVCVYDQRDADSPCYACVFPPDERLEETRCATLGVFAPLVGIIGSLQAAEALKLICGVGQALTGRLLMLDGRSMRFTEMRIKRNPACPVCRSPTST</sequence>
<comment type="function">
    <text evidence="6">Catalyzes the adenylation by ATP of the carboxyl group of the C-terminal glycine of sulfur carrier protein MoaD.</text>
</comment>
<evidence type="ECO:0000256" key="1">
    <source>
        <dbReference type="ARBA" id="ARBA00009919"/>
    </source>
</evidence>
<dbReference type="PANTHER" id="PTHR10953">
    <property type="entry name" value="UBIQUITIN-ACTIVATING ENZYME E1"/>
    <property type="match status" value="1"/>
</dbReference>
<comment type="caution">
    <text evidence="14">The sequence shown here is derived from an EMBL/GenBank/DDBJ whole genome shotgun (WGS) entry which is preliminary data.</text>
</comment>
<evidence type="ECO:0000256" key="8">
    <source>
        <dbReference type="ARBA" id="ARBA00066884"/>
    </source>
</evidence>
<dbReference type="NCBIfam" id="NF004281">
    <property type="entry name" value="PRK05690.1"/>
    <property type="match status" value="1"/>
</dbReference>
<protein>
    <recommendedName>
        <fullName evidence="9">Molybdopterin-synthase adenylyltransferase</fullName>
        <ecNumber evidence="8">2.7.7.80</ecNumber>
    </recommendedName>
    <alternativeName>
        <fullName evidence="12">MoaD protein adenylase</fullName>
    </alternativeName>
    <alternativeName>
        <fullName evidence="10">Molybdopterin-converting factor subunit 1 adenylase</fullName>
    </alternativeName>
    <alternativeName>
        <fullName evidence="11">Sulfur carrier protein MoaD adenylyltransferase</fullName>
    </alternativeName>
</protein>
<evidence type="ECO:0000256" key="12">
    <source>
        <dbReference type="ARBA" id="ARBA00078531"/>
    </source>
</evidence>
<dbReference type="FunFam" id="3.40.50.720:FF:000033">
    <property type="entry name" value="Adenylyltransferase and sulfurtransferase MOCS3"/>
    <property type="match status" value="1"/>
</dbReference>
<dbReference type="CDD" id="cd00757">
    <property type="entry name" value="ThiF_MoeB_HesA_family"/>
    <property type="match status" value="1"/>
</dbReference>
<organism evidence="14 15">
    <name type="scientific">Rhodoferax antarcticus ANT.BR</name>
    <dbReference type="NCBI Taxonomy" id="1111071"/>
    <lineage>
        <taxon>Bacteria</taxon>
        <taxon>Pseudomonadati</taxon>
        <taxon>Pseudomonadota</taxon>
        <taxon>Betaproteobacteria</taxon>
        <taxon>Burkholderiales</taxon>
        <taxon>Comamonadaceae</taxon>
        <taxon>Rhodoferax</taxon>
    </lineage>
</organism>
<evidence type="ECO:0000313" key="15">
    <source>
        <dbReference type="Proteomes" id="UP000185911"/>
    </source>
</evidence>
<evidence type="ECO:0000256" key="4">
    <source>
        <dbReference type="ARBA" id="ARBA00022840"/>
    </source>
</evidence>
<dbReference type="AlphaFoldDB" id="A0A1Q8Y9S1"/>
<evidence type="ECO:0000256" key="10">
    <source>
        <dbReference type="ARBA" id="ARBA00075110"/>
    </source>
</evidence>
<reference evidence="14 15" key="1">
    <citation type="submission" date="2017-01" db="EMBL/GenBank/DDBJ databases">
        <title>Genome sequence of Rhodoferax antarcticus ANT.BR, a psychrophilic purple nonsulfur bacterium from an Antarctic microbial mat.</title>
        <authorList>
            <person name="Baker J."/>
            <person name="Riester C."/>
            <person name="Skinner B."/>
            <person name="Newell A."/>
            <person name="Swingley W."/>
            <person name="Madigan M."/>
            <person name="Jung D."/>
            <person name="Asao M."/>
            <person name="Chen M."/>
            <person name="Loughlin P."/>
            <person name="Pan H."/>
            <person name="Lin S."/>
            <person name="Li N."/>
            <person name="Shaw J."/>
            <person name="Prado M."/>
            <person name="Sherman C."/>
            <person name="Li X."/>
            <person name="Tang J."/>
            <person name="Blankenship R."/>
            <person name="Zhao T."/>
            <person name="Touchman J."/>
            <person name="Sattley M."/>
        </authorList>
    </citation>
    <scope>NUCLEOTIDE SEQUENCE [LARGE SCALE GENOMIC DNA]</scope>
    <source>
        <strain evidence="14 15">ANT.BR</strain>
    </source>
</reference>
<dbReference type="GO" id="GO:0005829">
    <property type="term" value="C:cytosol"/>
    <property type="evidence" value="ECO:0007669"/>
    <property type="project" value="TreeGrafter"/>
</dbReference>
<accession>A0A1Q8Y9S1</accession>
<evidence type="ECO:0000256" key="11">
    <source>
        <dbReference type="ARBA" id="ARBA00075328"/>
    </source>
</evidence>
<dbReference type="PANTHER" id="PTHR10953:SF102">
    <property type="entry name" value="ADENYLYLTRANSFERASE AND SULFURTRANSFERASE MOCS3"/>
    <property type="match status" value="1"/>
</dbReference>
<dbReference type="EC" id="2.7.7.80" evidence="8"/>
<evidence type="ECO:0000256" key="9">
    <source>
        <dbReference type="ARBA" id="ARBA00073635"/>
    </source>
</evidence>
<dbReference type="GO" id="GO:0061605">
    <property type="term" value="F:molybdopterin-synthase adenylyltransferase activity"/>
    <property type="evidence" value="ECO:0007669"/>
    <property type="project" value="UniProtKB-EC"/>
</dbReference>
<comment type="catalytic activity">
    <reaction evidence="5">
        <text>[molybdopterin-synthase sulfur-carrier protein]-C-terminal Gly-Gly + ATP + H(+) = [molybdopterin-synthase sulfur-carrier protein]-C-terminal Gly-Gly-AMP + diphosphate</text>
        <dbReference type="Rhea" id="RHEA:43616"/>
        <dbReference type="Rhea" id="RHEA-COMP:12159"/>
        <dbReference type="Rhea" id="RHEA-COMP:12202"/>
        <dbReference type="ChEBI" id="CHEBI:15378"/>
        <dbReference type="ChEBI" id="CHEBI:30616"/>
        <dbReference type="ChEBI" id="CHEBI:33019"/>
        <dbReference type="ChEBI" id="CHEBI:90618"/>
        <dbReference type="ChEBI" id="CHEBI:90778"/>
        <dbReference type="EC" id="2.7.7.80"/>
    </reaction>
</comment>
<dbReference type="GO" id="GO:0004792">
    <property type="term" value="F:thiosulfate-cyanide sulfurtransferase activity"/>
    <property type="evidence" value="ECO:0007669"/>
    <property type="project" value="TreeGrafter"/>
</dbReference>
<keyword evidence="3" id="KW-0547">Nucleotide-binding</keyword>
<evidence type="ECO:0000256" key="2">
    <source>
        <dbReference type="ARBA" id="ARBA00022679"/>
    </source>
</evidence>
<keyword evidence="4" id="KW-0067">ATP-binding</keyword>
<evidence type="ECO:0000259" key="13">
    <source>
        <dbReference type="Pfam" id="PF00899"/>
    </source>
</evidence>
<feature type="domain" description="THIF-type NAD/FAD binding fold" evidence="13">
    <location>
        <begin position="9"/>
        <end position="245"/>
    </location>
</feature>
<dbReference type="InterPro" id="IPR045886">
    <property type="entry name" value="ThiF/MoeB/HesA"/>
</dbReference>
<dbReference type="GO" id="GO:0008146">
    <property type="term" value="F:sulfotransferase activity"/>
    <property type="evidence" value="ECO:0007669"/>
    <property type="project" value="TreeGrafter"/>
</dbReference>
<dbReference type="STRING" id="81479.RA876_13980"/>
<name>A0A1Q8Y9S1_9BURK</name>
<evidence type="ECO:0000256" key="5">
    <source>
        <dbReference type="ARBA" id="ARBA00052218"/>
    </source>
</evidence>
<dbReference type="Proteomes" id="UP000185911">
    <property type="component" value="Unassembled WGS sequence"/>
</dbReference>
<comment type="similarity">
    <text evidence="1">Belongs to the HesA/MoeB/ThiF family.</text>
</comment>
<dbReference type="GO" id="GO:0005524">
    <property type="term" value="F:ATP binding"/>
    <property type="evidence" value="ECO:0007669"/>
    <property type="project" value="UniProtKB-KW"/>
</dbReference>
<gene>
    <name evidence="14" type="ORF">BLL52_4040</name>
</gene>
<dbReference type="InterPro" id="IPR000594">
    <property type="entry name" value="ThiF_NAD_FAD-bd"/>
</dbReference>
<evidence type="ECO:0000256" key="3">
    <source>
        <dbReference type="ARBA" id="ARBA00022741"/>
    </source>
</evidence>
<proteinExistence type="inferred from homology"/>
<keyword evidence="2" id="KW-0808">Transferase</keyword>
<comment type="subunit">
    <text evidence="7">Homodimer. Forms a stable heterotetrameric complex of 2 MoeB and 2 MoaD during adenylation of MoaD.</text>
</comment>
<dbReference type="InterPro" id="IPR035985">
    <property type="entry name" value="Ubiquitin-activating_enz"/>
</dbReference>
<dbReference type="EMBL" id="MSYM01000019">
    <property type="protein sequence ID" value="OLP04719.1"/>
    <property type="molecule type" value="Genomic_DNA"/>
</dbReference>
<dbReference type="GO" id="GO:0008641">
    <property type="term" value="F:ubiquitin-like modifier activating enzyme activity"/>
    <property type="evidence" value="ECO:0007669"/>
    <property type="project" value="InterPro"/>
</dbReference>